<name>A0A2Z6P481_TRISU</name>
<protein>
    <recommendedName>
        <fullName evidence="3">Reverse transcriptase zinc-binding domain-containing protein</fullName>
    </recommendedName>
</protein>
<proteinExistence type="predicted"/>
<sequence>MVNLALLGKWRWRLISGEEGLWLDIVRAKYGPLGCSSHLGGRVRGFRGVSSWWKEISLLGVCLESLSDWFSTGVRKVVGNGLSTSFWFDPWLGEVPLKVQFPRLFQVSINQESQVGSFGKWDGGVWVWEFRWRRRLFVWEQELLHGLLVLLDSVSMSLSADSWSWKFEPSGMYSVKSAYLSLLGEVQ</sequence>
<dbReference type="OrthoDB" id="1743609at2759"/>
<dbReference type="PANTHER" id="PTHR36617:SF5">
    <property type="entry name" value="OS05G0421675 PROTEIN"/>
    <property type="match status" value="1"/>
</dbReference>
<organism evidence="1 2">
    <name type="scientific">Trifolium subterraneum</name>
    <name type="common">Subterranean clover</name>
    <dbReference type="NCBI Taxonomy" id="3900"/>
    <lineage>
        <taxon>Eukaryota</taxon>
        <taxon>Viridiplantae</taxon>
        <taxon>Streptophyta</taxon>
        <taxon>Embryophyta</taxon>
        <taxon>Tracheophyta</taxon>
        <taxon>Spermatophyta</taxon>
        <taxon>Magnoliopsida</taxon>
        <taxon>eudicotyledons</taxon>
        <taxon>Gunneridae</taxon>
        <taxon>Pentapetalae</taxon>
        <taxon>rosids</taxon>
        <taxon>fabids</taxon>
        <taxon>Fabales</taxon>
        <taxon>Fabaceae</taxon>
        <taxon>Papilionoideae</taxon>
        <taxon>50 kb inversion clade</taxon>
        <taxon>NPAAA clade</taxon>
        <taxon>Hologalegina</taxon>
        <taxon>IRL clade</taxon>
        <taxon>Trifolieae</taxon>
        <taxon>Trifolium</taxon>
    </lineage>
</organism>
<dbReference type="PANTHER" id="PTHR36617">
    <property type="entry name" value="PROTEIN, PUTATIVE-RELATED"/>
    <property type="match status" value="1"/>
</dbReference>
<dbReference type="Proteomes" id="UP000242715">
    <property type="component" value="Unassembled WGS sequence"/>
</dbReference>
<dbReference type="AlphaFoldDB" id="A0A2Z6P481"/>
<evidence type="ECO:0008006" key="3">
    <source>
        <dbReference type="Google" id="ProtNLM"/>
    </source>
</evidence>
<reference evidence="2" key="1">
    <citation type="journal article" date="2017" name="Front. Plant Sci.">
        <title>Climate Clever Clovers: New Paradigm to Reduce the Environmental Footprint of Ruminants by Breeding Low Methanogenic Forages Utilizing Haplotype Variation.</title>
        <authorList>
            <person name="Kaur P."/>
            <person name="Appels R."/>
            <person name="Bayer P.E."/>
            <person name="Keeble-Gagnere G."/>
            <person name="Wang J."/>
            <person name="Hirakawa H."/>
            <person name="Shirasawa K."/>
            <person name="Vercoe P."/>
            <person name="Stefanova K."/>
            <person name="Durmic Z."/>
            <person name="Nichols P."/>
            <person name="Revell C."/>
            <person name="Isobe S.N."/>
            <person name="Edwards D."/>
            <person name="Erskine W."/>
        </authorList>
    </citation>
    <scope>NUCLEOTIDE SEQUENCE [LARGE SCALE GENOMIC DNA]</scope>
    <source>
        <strain evidence="2">cv. Daliak</strain>
    </source>
</reference>
<gene>
    <name evidence="1" type="ORF">TSUD_412300</name>
</gene>
<evidence type="ECO:0000313" key="2">
    <source>
        <dbReference type="Proteomes" id="UP000242715"/>
    </source>
</evidence>
<keyword evidence="2" id="KW-1185">Reference proteome</keyword>
<evidence type="ECO:0000313" key="1">
    <source>
        <dbReference type="EMBL" id="GAU51224.1"/>
    </source>
</evidence>
<dbReference type="EMBL" id="DF975027">
    <property type="protein sequence ID" value="GAU51224.1"/>
    <property type="molecule type" value="Genomic_DNA"/>
</dbReference>
<accession>A0A2Z6P481</accession>